<dbReference type="EMBL" id="JARRIG010000005">
    <property type="protein sequence ID" value="MFA4804614.1"/>
    <property type="molecule type" value="Genomic_DNA"/>
</dbReference>
<protein>
    <submittedName>
        <fullName evidence="2">Uncharacterized protein</fullName>
    </submittedName>
</protein>
<sequence length="60" mass="6974">MEFIDRELELKLLEKEWGNKPSFVVVYGRRRLFFCLCVLLFSCTFASGVKCLNNSLGYSC</sequence>
<name>A0ABV4T6B4_9EURY</name>
<reference evidence="2 3" key="1">
    <citation type="submission" date="2023-03" db="EMBL/GenBank/DDBJ databases">
        <title>Speciation in Pyrococcus: adaptation to high temperature as a mechanism.</title>
        <authorList>
            <person name="Gu J."/>
        </authorList>
    </citation>
    <scope>NUCLEOTIDE SEQUENCE [LARGE SCALE GENOMIC DNA]</scope>
    <source>
        <strain evidence="2 3">LMOA34</strain>
    </source>
</reference>
<evidence type="ECO:0000313" key="2">
    <source>
        <dbReference type="EMBL" id="MFA4804614.1"/>
    </source>
</evidence>
<feature type="transmembrane region" description="Helical" evidence="1">
    <location>
        <begin position="32"/>
        <end position="49"/>
    </location>
</feature>
<keyword evidence="1" id="KW-1133">Transmembrane helix</keyword>
<evidence type="ECO:0000256" key="1">
    <source>
        <dbReference type="SAM" id="Phobius"/>
    </source>
</evidence>
<comment type="caution">
    <text evidence="2">The sequence shown here is derived from an EMBL/GenBank/DDBJ whole genome shotgun (WGS) entry which is preliminary data.</text>
</comment>
<proteinExistence type="predicted"/>
<keyword evidence="3" id="KW-1185">Reference proteome</keyword>
<keyword evidence="1" id="KW-0812">Transmembrane</keyword>
<accession>A0ABV4T6B4</accession>
<dbReference type="Proteomes" id="UP001571980">
    <property type="component" value="Unassembled WGS sequence"/>
</dbReference>
<dbReference type="RefSeq" id="WP_372823863.1">
    <property type="nucleotide sequence ID" value="NZ_CP122538.1"/>
</dbReference>
<evidence type="ECO:0000313" key="3">
    <source>
        <dbReference type="Proteomes" id="UP001571980"/>
    </source>
</evidence>
<gene>
    <name evidence="2" type="ORF">P8X34_07690</name>
</gene>
<keyword evidence="1" id="KW-0472">Membrane</keyword>
<organism evidence="2 3">
    <name type="scientific">Pyrococcus kukulkanii</name>
    <dbReference type="NCBI Taxonomy" id="1609559"/>
    <lineage>
        <taxon>Archaea</taxon>
        <taxon>Methanobacteriati</taxon>
        <taxon>Methanobacteriota</taxon>
        <taxon>Thermococci</taxon>
        <taxon>Thermococcales</taxon>
        <taxon>Thermococcaceae</taxon>
        <taxon>Pyrococcus</taxon>
    </lineage>
</organism>